<evidence type="ECO:0000313" key="2">
    <source>
        <dbReference type="Proteomes" id="UP000765509"/>
    </source>
</evidence>
<name>A0A9Q3EIA1_9BASI</name>
<protein>
    <submittedName>
        <fullName evidence="1">Uncharacterized protein</fullName>
    </submittedName>
</protein>
<comment type="caution">
    <text evidence="1">The sequence shown here is derived from an EMBL/GenBank/DDBJ whole genome shotgun (WGS) entry which is preliminary data.</text>
</comment>
<accession>A0A9Q3EIA1</accession>
<keyword evidence="2" id="KW-1185">Reference proteome</keyword>
<evidence type="ECO:0000313" key="1">
    <source>
        <dbReference type="EMBL" id="MBW0519635.1"/>
    </source>
</evidence>
<reference evidence="1" key="1">
    <citation type="submission" date="2021-03" db="EMBL/GenBank/DDBJ databases">
        <title>Draft genome sequence of rust myrtle Austropuccinia psidii MF-1, a brazilian biotype.</title>
        <authorList>
            <person name="Quecine M.C."/>
            <person name="Pachon D.M.R."/>
            <person name="Bonatelli M.L."/>
            <person name="Correr F.H."/>
            <person name="Franceschini L.M."/>
            <person name="Leite T.F."/>
            <person name="Margarido G.R.A."/>
            <person name="Almeida C.A."/>
            <person name="Ferrarezi J.A."/>
            <person name="Labate C.A."/>
        </authorList>
    </citation>
    <scope>NUCLEOTIDE SEQUENCE</scope>
    <source>
        <strain evidence="1">MF-1</strain>
    </source>
</reference>
<gene>
    <name evidence="1" type="ORF">O181_059350</name>
</gene>
<proteinExistence type="predicted"/>
<sequence length="169" mass="19279">MISKVLTSCQSRWAELLSEFHFSITYHPGCLATLPDALSGWDNIYPERGDFISKNPITFQQLINQDEFQPSIFFAVKVAYILSLIDSIQKAIWKDPQYRCTLKDLGKGKSVEDYSLYPSSQLLLLKYGMLFSDDSTVQLGILQNCHDSPLAGYHGQEKNLQLVRHDSFH</sequence>
<organism evidence="1 2">
    <name type="scientific">Austropuccinia psidii MF-1</name>
    <dbReference type="NCBI Taxonomy" id="1389203"/>
    <lineage>
        <taxon>Eukaryota</taxon>
        <taxon>Fungi</taxon>
        <taxon>Dikarya</taxon>
        <taxon>Basidiomycota</taxon>
        <taxon>Pucciniomycotina</taxon>
        <taxon>Pucciniomycetes</taxon>
        <taxon>Pucciniales</taxon>
        <taxon>Sphaerophragmiaceae</taxon>
        <taxon>Austropuccinia</taxon>
    </lineage>
</organism>
<dbReference type="EMBL" id="AVOT02027537">
    <property type="protein sequence ID" value="MBW0519635.1"/>
    <property type="molecule type" value="Genomic_DNA"/>
</dbReference>
<dbReference type="Proteomes" id="UP000765509">
    <property type="component" value="Unassembled WGS sequence"/>
</dbReference>
<dbReference type="AlphaFoldDB" id="A0A9Q3EIA1"/>